<gene>
    <name evidence="4" type="ORF">ENG14_01975</name>
</gene>
<dbReference type="Proteomes" id="UP000886355">
    <property type="component" value="Unassembled WGS sequence"/>
</dbReference>
<protein>
    <submittedName>
        <fullName evidence="4">DUF4124 domain-containing protein</fullName>
    </submittedName>
</protein>
<dbReference type="CDD" id="cd00254">
    <property type="entry name" value="LT-like"/>
    <property type="match status" value="1"/>
</dbReference>
<feature type="domain" description="DUF4124" evidence="3">
    <location>
        <begin position="21"/>
        <end position="51"/>
    </location>
</feature>
<accession>A0A7C0WU31</accession>
<dbReference type="PANTHER" id="PTHR37423">
    <property type="entry name" value="SOLUBLE LYTIC MUREIN TRANSGLYCOSYLASE-RELATED"/>
    <property type="match status" value="1"/>
</dbReference>
<dbReference type="AlphaFoldDB" id="A0A7C0WU31"/>
<dbReference type="GO" id="GO:0000270">
    <property type="term" value="P:peptidoglycan metabolic process"/>
    <property type="evidence" value="ECO:0007669"/>
    <property type="project" value="InterPro"/>
</dbReference>
<evidence type="ECO:0000256" key="1">
    <source>
        <dbReference type="ARBA" id="ARBA00007734"/>
    </source>
</evidence>
<organism evidence="4">
    <name type="scientific">Thermodesulforhabdus norvegica</name>
    <dbReference type="NCBI Taxonomy" id="39841"/>
    <lineage>
        <taxon>Bacteria</taxon>
        <taxon>Pseudomonadati</taxon>
        <taxon>Thermodesulfobacteriota</taxon>
        <taxon>Syntrophobacteria</taxon>
        <taxon>Syntrophobacterales</taxon>
        <taxon>Thermodesulforhabdaceae</taxon>
        <taxon>Thermodesulforhabdus</taxon>
    </lineage>
</organism>
<dbReference type="PANTHER" id="PTHR37423:SF2">
    <property type="entry name" value="MEMBRANE-BOUND LYTIC MUREIN TRANSGLYCOSYLASE C"/>
    <property type="match status" value="1"/>
</dbReference>
<dbReference type="InterPro" id="IPR008258">
    <property type="entry name" value="Transglycosylase_SLT_dom_1"/>
</dbReference>
<sequence length="211" mass="24107">MKMAWVGVLGTILLIQATMFSAHAKIYYYVDEKGVIHLTNVPVGRRSFKAQGIRTKSSTIVAKTRSRRNTPVSHLKAGYYEKALDRYIRKIADFYKIDHRLVKAVIKAESGFDPHAVSPKGAIGLMQLMPDTAYEMGIINPYHPMYNLIGGVRYLKQMLIEFNNNLILALAAYNAGPQAVRKYGGIPPYKETRQYVRRVLRYYIQYVRNNS</sequence>
<feature type="domain" description="Transglycosylase SLT" evidence="2">
    <location>
        <begin position="87"/>
        <end position="193"/>
    </location>
</feature>
<dbReference type="PROSITE" id="PS00922">
    <property type="entry name" value="TRANSGLYCOSYLASE"/>
    <property type="match status" value="1"/>
</dbReference>
<evidence type="ECO:0000259" key="3">
    <source>
        <dbReference type="Pfam" id="PF13511"/>
    </source>
</evidence>
<comment type="caution">
    <text evidence="4">The sequence shown here is derived from an EMBL/GenBank/DDBJ whole genome shotgun (WGS) entry which is preliminary data.</text>
</comment>
<dbReference type="Gene3D" id="1.10.530.10">
    <property type="match status" value="1"/>
</dbReference>
<evidence type="ECO:0000259" key="2">
    <source>
        <dbReference type="Pfam" id="PF01464"/>
    </source>
</evidence>
<dbReference type="Pfam" id="PF13511">
    <property type="entry name" value="DUF4124"/>
    <property type="match status" value="1"/>
</dbReference>
<dbReference type="InterPro" id="IPR023346">
    <property type="entry name" value="Lysozyme-like_dom_sf"/>
</dbReference>
<dbReference type="Pfam" id="PF01464">
    <property type="entry name" value="SLT"/>
    <property type="match status" value="1"/>
</dbReference>
<dbReference type="SUPFAM" id="SSF53955">
    <property type="entry name" value="Lysozyme-like"/>
    <property type="match status" value="1"/>
</dbReference>
<evidence type="ECO:0000313" key="4">
    <source>
        <dbReference type="EMBL" id="HDL89652.1"/>
    </source>
</evidence>
<dbReference type="EMBL" id="DQZW01000094">
    <property type="protein sequence ID" value="HDL89652.1"/>
    <property type="molecule type" value="Genomic_DNA"/>
</dbReference>
<reference evidence="4" key="1">
    <citation type="journal article" date="2020" name="mSystems">
        <title>Genome- and Community-Level Interaction Insights into Carbon Utilization and Element Cycling Functions of Hydrothermarchaeota in Hydrothermal Sediment.</title>
        <authorList>
            <person name="Zhou Z."/>
            <person name="Liu Y."/>
            <person name="Xu W."/>
            <person name="Pan J."/>
            <person name="Luo Z.H."/>
            <person name="Li M."/>
        </authorList>
    </citation>
    <scope>NUCLEOTIDE SEQUENCE [LARGE SCALE GENOMIC DNA]</scope>
    <source>
        <strain evidence="4">HyVt-19</strain>
    </source>
</reference>
<comment type="similarity">
    <text evidence="1">Belongs to the transglycosylase Slt family.</text>
</comment>
<dbReference type="InterPro" id="IPR025392">
    <property type="entry name" value="DUF4124"/>
</dbReference>
<name>A0A7C0WU31_9BACT</name>
<proteinExistence type="inferred from homology"/>
<dbReference type="GO" id="GO:0016020">
    <property type="term" value="C:membrane"/>
    <property type="evidence" value="ECO:0007669"/>
    <property type="project" value="InterPro"/>
</dbReference>
<dbReference type="InterPro" id="IPR000189">
    <property type="entry name" value="Transglyc_AS"/>
</dbReference>
<dbReference type="GO" id="GO:0008933">
    <property type="term" value="F:peptidoglycan lytic transglycosylase activity"/>
    <property type="evidence" value="ECO:0007669"/>
    <property type="project" value="InterPro"/>
</dbReference>